<gene>
    <name evidence="1" type="ORF">K503DRAFT_804924</name>
</gene>
<evidence type="ECO:0000313" key="2">
    <source>
        <dbReference type="Proteomes" id="UP000092154"/>
    </source>
</evidence>
<dbReference type="EMBL" id="KV448912">
    <property type="protein sequence ID" value="OAX32802.1"/>
    <property type="molecule type" value="Genomic_DNA"/>
</dbReference>
<sequence>MEVDGGGPETIKELAQKRLVEKGWDHVHPALFVTVRILNELSTCSNGEGIFGCSKDNGAVIFEDTFVTGVRVLYLHIFMEAYHTDSGLNSKFPIEHLKEEAEDLLKETDRLARNPHKVAIQVDPGFISSFVSYPAGIARVYHAQMALYGSDPVERMFSFMNVHARS</sequence>
<proteinExistence type="predicted"/>
<protein>
    <submittedName>
        <fullName evidence="1">Uncharacterized protein</fullName>
    </submittedName>
</protein>
<dbReference type="InParanoid" id="A0A1B7MJN6"/>
<dbReference type="OrthoDB" id="2423701at2759"/>
<keyword evidence="2" id="KW-1185">Reference proteome</keyword>
<reference evidence="1 2" key="1">
    <citation type="submission" date="2016-06" db="EMBL/GenBank/DDBJ databases">
        <title>Comparative genomics of the ectomycorrhizal sister species Rhizopogon vinicolor and Rhizopogon vesiculosus (Basidiomycota: Boletales) reveals a divergence of the mating type B locus.</title>
        <authorList>
            <consortium name="DOE Joint Genome Institute"/>
            <person name="Mujic A.B."/>
            <person name="Kuo A."/>
            <person name="Tritt A."/>
            <person name="Lipzen A."/>
            <person name="Chen C."/>
            <person name="Johnson J."/>
            <person name="Sharma A."/>
            <person name="Barry K."/>
            <person name="Grigoriev I.V."/>
            <person name="Spatafora J.W."/>
        </authorList>
    </citation>
    <scope>NUCLEOTIDE SEQUENCE [LARGE SCALE GENOMIC DNA]</scope>
    <source>
        <strain evidence="1 2">AM-OR11-026</strain>
    </source>
</reference>
<evidence type="ECO:0000313" key="1">
    <source>
        <dbReference type="EMBL" id="OAX32802.1"/>
    </source>
</evidence>
<dbReference type="AlphaFoldDB" id="A0A1B7MJN6"/>
<name>A0A1B7MJN6_9AGAM</name>
<dbReference type="Proteomes" id="UP000092154">
    <property type="component" value="Unassembled WGS sequence"/>
</dbReference>
<accession>A0A1B7MJN6</accession>
<dbReference type="STRING" id="1314800.A0A1B7MJN6"/>
<organism evidence="1 2">
    <name type="scientific">Rhizopogon vinicolor AM-OR11-026</name>
    <dbReference type="NCBI Taxonomy" id="1314800"/>
    <lineage>
        <taxon>Eukaryota</taxon>
        <taxon>Fungi</taxon>
        <taxon>Dikarya</taxon>
        <taxon>Basidiomycota</taxon>
        <taxon>Agaricomycotina</taxon>
        <taxon>Agaricomycetes</taxon>
        <taxon>Agaricomycetidae</taxon>
        <taxon>Boletales</taxon>
        <taxon>Suillineae</taxon>
        <taxon>Rhizopogonaceae</taxon>
        <taxon>Rhizopogon</taxon>
    </lineage>
</organism>